<dbReference type="EMBL" id="FNZF01000002">
    <property type="protein sequence ID" value="SEJ29180.1"/>
    <property type="molecule type" value="Genomic_DNA"/>
</dbReference>
<dbReference type="Proteomes" id="UP000199200">
    <property type="component" value="Unassembled WGS sequence"/>
</dbReference>
<evidence type="ECO:0000313" key="1">
    <source>
        <dbReference type="EMBL" id="SEJ29180.1"/>
    </source>
</evidence>
<gene>
    <name evidence="1" type="ORF">SAMN04488127_1519</name>
</gene>
<name>A0A1H6XWF1_9BACL</name>
<dbReference type="STRING" id="426757.SAMN04488127_1519"/>
<dbReference type="OrthoDB" id="2453301at2"/>
<sequence>MNKAEEIILKSVVEGSAVYEMIRTGFAERKTRLLDMLFDETLTLNRAFSQLKGKEAYFLVCSGNHAELVTVSGGSISDRKDATVEASGKTTFTLGDYRYKRYRKIW</sequence>
<proteinExistence type="predicted"/>
<dbReference type="RefSeq" id="WP_092051697.1">
    <property type="nucleotide sequence ID" value="NZ_FNZF01000002.1"/>
</dbReference>
<keyword evidence="2" id="KW-1185">Reference proteome</keyword>
<accession>A0A1H6XWF1</accession>
<dbReference type="AlphaFoldDB" id="A0A1H6XWF1"/>
<organism evidence="1 2">
    <name type="scientific">Bhargavaea ginsengi</name>
    <dbReference type="NCBI Taxonomy" id="426757"/>
    <lineage>
        <taxon>Bacteria</taxon>
        <taxon>Bacillati</taxon>
        <taxon>Bacillota</taxon>
        <taxon>Bacilli</taxon>
        <taxon>Bacillales</taxon>
        <taxon>Caryophanaceae</taxon>
        <taxon>Bhargavaea</taxon>
    </lineage>
</organism>
<protein>
    <submittedName>
        <fullName evidence="1">Uncharacterized protein</fullName>
    </submittedName>
</protein>
<evidence type="ECO:0000313" key="2">
    <source>
        <dbReference type="Proteomes" id="UP000199200"/>
    </source>
</evidence>
<reference evidence="2" key="1">
    <citation type="submission" date="2016-10" db="EMBL/GenBank/DDBJ databases">
        <authorList>
            <person name="Varghese N."/>
            <person name="Submissions S."/>
        </authorList>
    </citation>
    <scope>NUCLEOTIDE SEQUENCE [LARGE SCALE GENOMIC DNA]</scope>
    <source>
        <strain evidence="2">CGMCC 1.6763</strain>
    </source>
</reference>